<dbReference type="Proteomes" id="UP000252669">
    <property type="component" value="Unassembled WGS sequence"/>
</dbReference>
<gene>
    <name evidence="1" type="ORF">CRU91_07505</name>
</gene>
<dbReference type="EMBL" id="PDKB01000011">
    <property type="protein sequence ID" value="RBQ28831.1"/>
    <property type="molecule type" value="Genomic_DNA"/>
</dbReference>
<proteinExistence type="predicted"/>
<evidence type="ECO:0000313" key="1">
    <source>
        <dbReference type="EMBL" id="RBQ28831.1"/>
    </source>
</evidence>
<keyword evidence="2" id="KW-1185">Reference proteome</keyword>
<dbReference type="RefSeq" id="WP_113894607.1">
    <property type="nucleotide sequence ID" value="NZ_JANJGA010000011.1"/>
</dbReference>
<protein>
    <submittedName>
        <fullName evidence="1">Uncharacterized protein</fullName>
    </submittedName>
</protein>
<accession>A0A366MRB4</accession>
<organism evidence="1 2">
    <name type="scientific">Aliarcobacter vitoriensis</name>
    <dbReference type="NCBI Taxonomy" id="2011099"/>
    <lineage>
        <taxon>Bacteria</taxon>
        <taxon>Pseudomonadati</taxon>
        <taxon>Campylobacterota</taxon>
        <taxon>Epsilonproteobacteria</taxon>
        <taxon>Campylobacterales</taxon>
        <taxon>Arcobacteraceae</taxon>
        <taxon>Aliarcobacter</taxon>
    </lineage>
</organism>
<comment type="caution">
    <text evidence="1">The sequence shown here is derived from an EMBL/GenBank/DDBJ whole genome shotgun (WGS) entry which is preliminary data.</text>
</comment>
<reference evidence="1 2" key="1">
    <citation type="submission" date="2017-10" db="EMBL/GenBank/DDBJ databases">
        <title>Genomics of the genus Arcobacter.</title>
        <authorList>
            <person name="Perez-Cataluna A."/>
            <person name="Figueras M.J."/>
        </authorList>
    </citation>
    <scope>NUCLEOTIDE SEQUENCE [LARGE SCALE GENOMIC DNA]</scope>
    <source>
        <strain evidence="1 2">CECT 9230</strain>
    </source>
</reference>
<dbReference type="AlphaFoldDB" id="A0A366MRB4"/>
<evidence type="ECO:0000313" key="2">
    <source>
        <dbReference type="Proteomes" id="UP000252669"/>
    </source>
</evidence>
<name>A0A366MRB4_9BACT</name>
<sequence length="243" mass="28919">MNNLPKYKFIYNEIREILLFERNNINSCSSAKKKEILKLLTHNKTFFKHNIIDGVVTISELCKYYEVGEERTEYIVILYINLYGVVTEIQNIKTNSINYKDFKQQIENTISIFDNLNTYEKNKGNLKISKRAELLKSQFDKYLERKTLNSNLEKYFNIKTSYHIPTFNNIFTVAISYIERSFESYNRSITEAKGITKIVIKELIKKERFTSDLKYKKIIINGYSLEYDIYMPKLPKHNIFTLI</sequence>